<dbReference type="Pfam" id="PF12704">
    <property type="entry name" value="MacB_PCD"/>
    <property type="match status" value="1"/>
</dbReference>
<keyword evidence="1" id="KW-1133">Transmembrane helix</keyword>
<dbReference type="PANTHER" id="PTHR30572:SF18">
    <property type="entry name" value="ABC-TYPE MACROLIDE FAMILY EXPORT SYSTEM PERMEASE COMPONENT 2"/>
    <property type="match status" value="1"/>
</dbReference>
<dbReference type="GO" id="GO:0005886">
    <property type="term" value="C:plasma membrane"/>
    <property type="evidence" value="ECO:0007669"/>
    <property type="project" value="TreeGrafter"/>
</dbReference>
<accession>A0A0L0EL99</accession>
<comment type="caution">
    <text evidence="3">The sequence shown here is derived from an EMBL/GenBank/DDBJ whole genome shotgun (WGS) entry which is preliminary data.</text>
</comment>
<organism evidence="3 4">
    <name type="scientific">Pseudoalteromonas rubra</name>
    <dbReference type="NCBI Taxonomy" id="43658"/>
    <lineage>
        <taxon>Bacteria</taxon>
        <taxon>Pseudomonadati</taxon>
        <taxon>Pseudomonadota</taxon>
        <taxon>Gammaproteobacteria</taxon>
        <taxon>Alteromonadales</taxon>
        <taxon>Pseudoalteromonadaceae</taxon>
        <taxon>Pseudoalteromonas</taxon>
    </lineage>
</organism>
<dbReference type="EMBL" id="LFZX01000352">
    <property type="protein sequence ID" value="KNC65222.1"/>
    <property type="molecule type" value="Genomic_DNA"/>
</dbReference>
<protein>
    <submittedName>
        <fullName evidence="3">ABC transporter permease</fullName>
    </submittedName>
</protein>
<dbReference type="InterPro" id="IPR025857">
    <property type="entry name" value="MacB_PCD"/>
</dbReference>
<proteinExistence type="predicted"/>
<name>A0A0L0EL99_9GAMM</name>
<keyword evidence="1" id="KW-0472">Membrane</keyword>
<evidence type="ECO:0000313" key="3">
    <source>
        <dbReference type="EMBL" id="KNC65222.1"/>
    </source>
</evidence>
<evidence type="ECO:0000313" key="4">
    <source>
        <dbReference type="Proteomes" id="UP000036850"/>
    </source>
</evidence>
<feature type="transmembrane region" description="Helical" evidence="1">
    <location>
        <begin position="21"/>
        <end position="41"/>
    </location>
</feature>
<dbReference type="Proteomes" id="UP000036850">
    <property type="component" value="Unassembled WGS sequence"/>
</dbReference>
<reference evidence="4" key="1">
    <citation type="submission" date="2015-07" db="EMBL/GenBank/DDBJ databases">
        <title>Draft genome sequence of a Pseudoalteromonas rubra strain, OCN096, isolated from Kaneohe Bay, Oahu, Hawaii.</title>
        <authorList>
            <person name="Beurmann S."/>
            <person name="Ushijima B."/>
            <person name="Belcaid M."/>
            <person name="Callahan S.M."/>
            <person name="Aeby G.S."/>
        </authorList>
    </citation>
    <scope>NUCLEOTIDE SEQUENCE [LARGE SCALE GENOMIC DNA]</scope>
    <source>
        <strain evidence="4">OCN096</strain>
    </source>
</reference>
<dbReference type="AlphaFoldDB" id="A0A0L0EL99"/>
<evidence type="ECO:0000259" key="2">
    <source>
        <dbReference type="Pfam" id="PF12704"/>
    </source>
</evidence>
<keyword evidence="1" id="KW-0812">Transmembrane</keyword>
<dbReference type="GO" id="GO:0022857">
    <property type="term" value="F:transmembrane transporter activity"/>
    <property type="evidence" value="ECO:0007669"/>
    <property type="project" value="TreeGrafter"/>
</dbReference>
<sequence length="191" mass="21707">MINLLFTMTWRNMLRSKRTTVIQLLSLIIGLTCFMLIQLYVAHQHSFNSHFKDADNIYRINLLRDDNRPQTLTPLRLAEELTSNFPEIADTTRISVSTISVRNSSGVFSERALFVDENFFSFFDYSLIEGDVHTALLAPDKVVLHEAQALKYFSRSTQVIGEQLNINGKSYQVAAIIKYSAAPSTIPSEII</sequence>
<evidence type="ECO:0000256" key="1">
    <source>
        <dbReference type="SAM" id="Phobius"/>
    </source>
</evidence>
<feature type="non-terminal residue" evidence="3">
    <location>
        <position position="191"/>
    </location>
</feature>
<gene>
    <name evidence="3" type="ORF">AC626_24530</name>
</gene>
<dbReference type="InterPro" id="IPR050250">
    <property type="entry name" value="Macrolide_Exporter_MacB"/>
</dbReference>
<dbReference type="PANTHER" id="PTHR30572">
    <property type="entry name" value="MEMBRANE COMPONENT OF TRANSPORTER-RELATED"/>
    <property type="match status" value="1"/>
</dbReference>
<feature type="domain" description="MacB-like periplasmic core" evidence="2">
    <location>
        <begin position="20"/>
        <end position="179"/>
    </location>
</feature>